<sequence length="127" mass="14477">MVPRCFMLNLTDISFGTYGCDKPNESYSKKYVTTNDNDVIRRNNKFYMGQLIVDRGQFVVFRKWGRVGAKTPQSKIDAYSTEEAAKAAFNKAFLAKSGNSWPLTQPFVHKKGKYFLVGKVVECSERV</sequence>
<dbReference type="GO" id="GO:0003950">
    <property type="term" value="F:NAD+ poly-ADP-ribosyltransferase activity"/>
    <property type="evidence" value="ECO:0007669"/>
    <property type="project" value="UniProtKB-EC"/>
</dbReference>
<gene>
    <name evidence="7" type="ORF">Pfra01_002836500</name>
</gene>
<dbReference type="GO" id="GO:1990404">
    <property type="term" value="F:NAD+-protein mono-ADP-ribosyltransferase activity"/>
    <property type="evidence" value="ECO:0007669"/>
    <property type="project" value="TreeGrafter"/>
</dbReference>
<dbReference type="PANTHER" id="PTHR10459:SF60">
    <property type="entry name" value="POLY [ADP-RIBOSE] POLYMERASE 2"/>
    <property type="match status" value="1"/>
</dbReference>
<dbReference type="Proteomes" id="UP001165121">
    <property type="component" value="Unassembled WGS sequence"/>
</dbReference>
<dbReference type="GO" id="GO:0070212">
    <property type="term" value="P:protein poly-ADP-ribosylation"/>
    <property type="evidence" value="ECO:0007669"/>
    <property type="project" value="TreeGrafter"/>
</dbReference>
<dbReference type="AlphaFoldDB" id="A0A9W6YG67"/>
<dbReference type="EC" id="2.4.2.30" evidence="1"/>
<evidence type="ECO:0000256" key="2">
    <source>
        <dbReference type="ARBA" id="ARBA00022676"/>
    </source>
</evidence>
<name>A0A9W6YG67_9STRA</name>
<organism evidence="7 8">
    <name type="scientific">Phytophthora fragariaefolia</name>
    <dbReference type="NCBI Taxonomy" id="1490495"/>
    <lineage>
        <taxon>Eukaryota</taxon>
        <taxon>Sar</taxon>
        <taxon>Stramenopiles</taxon>
        <taxon>Oomycota</taxon>
        <taxon>Peronosporomycetes</taxon>
        <taxon>Peronosporales</taxon>
        <taxon>Peronosporaceae</taxon>
        <taxon>Phytophthora</taxon>
    </lineage>
</organism>
<keyword evidence="2" id="KW-0328">Glycosyltransferase</keyword>
<keyword evidence="8" id="KW-1185">Reference proteome</keyword>
<evidence type="ECO:0000256" key="1">
    <source>
        <dbReference type="ARBA" id="ARBA00012020"/>
    </source>
</evidence>
<proteinExistence type="predicted"/>
<dbReference type="InterPro" id="IPR036930">
    <property type="entry name" value="WGR_dom_sf"/>
</dbReference>
<dbReference type="OrthoDB" id="2017365at2759"/>
<reference evidence="7" key="1">
    <citation type="submission" date="2023-04" db="EMBL/GenBank/DDBJ databases">
        <title>Phytophthora fragariaefolia NBRC 109709.</title>
        <authorList>
            <person name="Ichikawa N."/>
            <person name="Sato H."/>
            <person name="Tonouchi N."/>
        </authorList>
    </citation>
    <scope>NUCLEOTIDE SEQUENCE</scope>
    <source>
        <strain evidence="7">NBRC 109709</strain>
    </source>
</reference>
<feature type="domain" description="WGR" evidence="6">
    <location>
        <begin position="1"/>
        <end position="114"/>
    </location>
</feature>
<evidence type="ECO:0000259" key="6">
    <source>
        <dbReference type="PROSITE" id="PS51977"/>
    </source>
</evidence>
<dbReference type="GO" id="GO:0006302">
    <property type="term" value="P:double-strand break repair"/>
    <property type="evidence" value="ECO:0007669"/>
    <property type="project" value="TreeGrafter"/>
</dbReference>
<dbReference type="SUPFAM" id="SSF142921">
    <property type="entry name" value="WGR domain-like"/>
    <property type="match status" value="1"/>
</dbReference>
<comment type="catalytic activity">
    <reaction evidence="5">
        <text>NAD(+) + (ADP-D-ribosyl)n-acceptor = nicotinamide + (ADP-D-ribosyl)n+1-acceptor + H(+).</text>
        <dbReference type="EC" id="2.4.2.30"/>
    </reaction>
</comment>
<evidence type="ECO:0000313" key="8">
    <source>
        <dbReference type="Proteomes" id="UP001165121"/>
    </source>
</evidence>
<protein>
    <recommendedName>
        <fullName evidence="1">NAD(+) ADP-ribosyltransferase</fullName>
        <ecNumber evidence="1">2.4.2.30</ecNumber>
    </recommendedName>
</protein>
<dbReference type="Pfam" id="PF05406">
    <property type="entry name" value="WGR"/>
    <property type="match status" value="1"/>
</dbReference>
<dbReference type="Gene3D" id="2.20.140.10">
    <property type="entry name" value="WGR domain"/>
    <property type="match status" value="1"/>
</dbReference>
<comment type="caution">
    <text evidence="7">The sequence shown here is derived from an EMBL/GenBank/DDBJ whole genome shotgun (WGS) entry which is preliminary data.</text>
</comment>
<evidence type="ECO:0000256" key="4">
    <source>
        <dbReference type="ARBA" id="ARBA00023027"/>
    </source>
</evidence>
<dbReference type="InterPro" id="IPR050800">
    <property type="entry name" value="ARTD/PARP"/>
</dbReference>
<dbReference type="EMBL" id="BSXT01008815">
    <property type="protein sequence ID" value="GMF67309.1"/>
    <property type="molecule type" value="Genomic_DNA"/>
</dbReference>
<dbReference type="SMART" id="SM00773">
    <property type="entry name" value="WGR"/>
    <property type="match status" value="1"/>
</dbReference>
<keyword evidence="4" id="KW-0520">NAD</keyword>
<evidence type="ECO:0000313" key="7">
    <source>
        <dbReference type="EMBL" id="GMF67309.1"/>
    </source>
</evidence>
<evidence type="ECO:0000256" key="5">
    <source>
        <dbReference type="ARBA" id="ARBA00033987"/>
    </source>
</evidence>
<dbReference type="PROSITE" id="PS51977">
    <property type="entry name" value="WGR"/>
    <property type="match status" value="1"/>
</dbReference>
<accession>A0A9W6YG67</accession>
<dbReference type="InterPro" id="IPR008893">
    <property type="entry name" value="WGR_domain"/>
</dbReference>
<dbReference type="GO" id="GO:0005730">
    <property type="term" value="C:nucleolus"/>
    <property type="evidence" value="ECO:0007669"/>
    <property type="project" value="TreeGrafter"/>
</dbReference>
<keyword evidence="3" id="KW-0808">Transferase</keyword>
<dbReference type="PANTHER" id="PTHR10459">
    <property type="entry name" value="DNA LIGASE"/>
    <property type="match status" value="1"/>
</dbReference>
<evidence type="ECO:0000256" key="3">
    <source>
        <dbReference type="ARBA" id="ARBA00022679"/>
    </source>
</evidence>